<dbReference type="PANTHER" id="PTHR23407:SF1">
    <property type="entry name" value="5-FORMYLTETRAHYDROFOLATE CYCLO-LIGASE"/>
    <property type="match status" value="1"/>
</dbReference>
<name>T1JDZ7_STRMM</name>
<dbReference type="EMBL" id="JH432114">
    <property type="status" value="NOT_ANNOTATED_CDS"/>
    <property type="molecule type" value="Genomic_DNA"/>
</dbReference>
<dbReference type="GO" id="GO:0035999">
    <property type="term" value="P:tetrahydrofolate interconversion"/>
    <property type="evidence" value="ECO:0007669"/>
    <property type="project" value="TreeGrafter"/>
</dbReference>
<evidence type="ECO:0000256" key="3">
    <source>
        <dbReference type="ARBA" id="ARBA00022840"/>
    </source>
</evidence>
<dbReference type="Proteomes" id="UP000014500">
    <property type="component" value="Unassembled WGS sequence"/>
</dbReference>
<evidence type="ECO:0000256" key="5">
    <source>
        <dbReference type="ARBA" id="ARBA00038966"/>
    </source>
</evidence>
<keyword evidence="9" id="KW-1185">Reference proteome</keyword>
<dbReference type="EnsemblMetazoa" id="SMAR012033-RA">
    <property type="protein sequence ID" value="SMAR012033-PA"/>
    <property type="gene ID" value="SMAR012033"/>
</dbReference>
<dbReference type="GO" id="GO:0046872">
    <property type="term" value="F:metal ion binding"/>
    <property type="evidence" value="ECO:0007669"/>
    <property type="project" value="UniProtKB-KW"/>
</dbReference>
<evidence type="ECO:0000256" key="1">
    <source>
        <dbReference type="ARBA" id="ARBA00010638"/>
    </source>
</evidence>
<proteinExistence type="inferred from homology"/>
<evidence type="ECO:0000256" key="6">
    <source>
        <dbReference type="PIRSR" id="PIRSR006806-1"/>
    </source>
</evidence>
<keyword evidence="2 6" id="KW-0547">Nucleotide-binding</keyword>
<dbReference type="Pfam" id="PF01812">
    <property type="entry name" value="5-FTHF_cyc-lig"/>
    <property type="match status" value="1"/>
</dbReference>
<evidence type="ECO:0000256" key="7">
    <source>
        <dbReference type="RuleBase" id="RU361279"/>
    </source>
</evidence>
<feature type="binding site" evidence="6">
    <location>
        <position position="51"/>
    </location>
    <ligand>
        <name>substrate</name>
    </ligand>
</feature>
<dbReference type="GO" id="GO:0005524">
    <property type="term" value="F:ATP binding"/>
    <property type="evidence" value="ECO:0007669"/>
    <property type="project" value="UniProtKB-KW"/>
</dbReference>
<dbReference type="NCBIfam" id="TIGR02727">
    <property type="entry name" value="MTHFS_bact"/>
    <property type="match status" value="1"/>
</dbReference>
<comment type="catalytic activity">
    <reaction evidence="4 7">
        <text>(6S)-5-formyl-5,6,7,8-tetrahydrofolate + ATP = (6R)-5,10-methenyltetrahydrofolate + ADP + phosphate</text>
        <dbReference type="Rhea" id="RHEA:10488"/>
        <dbReference type="ChEBI" id="CHEBI:30616"/>
        <dbReference type="ChEBI" id="CHEBI:43474"/>
        <dbReference type="ChEBI" id="CHEBI:57455"/>
        <dbReference type="ChEBI" id="CHEBI:57457"/>
        <dbReference type="ChEBI" id="CHEBI:456216"/>
        <dbReference type="EC" id="6.3.3.2"/>
    </reaction>
</comment>
<dbReference type="PIRSF" id="PIRSF006806">
    <property type="entry name" value="FTHF_cligase"/>
    <property type="match status" value="1"/>
</dbReference>
<keyword evidence="7" id="KW-0460">Magnesium</keyword>
<evidence type="ECO:0000256" key="4">
    <source>
        <dbReference type="ARBA" id="ARBA00036539"/>
    </source>
</evidence>
<dbReference type="GO" id="GO:0030272">
    <property type="term" value="F:5-formyltetrahydrofolate cyclo-ligase activity"/>
    <property type="evidence" value="ECO:0007669"/>
    <property type="project" value="UniProtKB-EC"/>
</dbReference>
<keyword evidence="7" id="KW-0479">Metal-binding</keyword>
<protein>
    <recommendedName>
        <fullName evidence="5 7">5-formyltetrahydrofolate cyclo-ligase</fullName>
        <ecNumber evidence="5 7">6.3.3.2</ecNumber>
    </recommendedName>
</protein>
<evidence type="ECO:0000313" key="8">
    <source>
        <dbReference type="EnsemblMetazoa" id="SMAR012033-PA"/>
    </source>
</evidence>
<feature type="binding site" evidence="6">
    <location>
        <begin position="5"/>
        <end position="9"/>
    </location>
    <ligand>
        <name>ATP</name>
        <dbReference type="ChEBI" id="CHEBI:30616"/>
    </ligand>
</feature>
<dbReference type="eggNOG" id="KOG3093">
    <property type="taxonomic scope" value="Eukaryota"/>
</dbReference>
<dbReference type="InterPro" id="IPR037171">
    <property type="entry name" value="NagB/RpiA_transferase-like"/>
</dbReference>
<comment type="cofactor">
    <cofactor evidence="7">
        <name>Mg(2+)</name>
        <dbReference type="ChEBI" id="CHEBI:18420"/>
    </cofactor>
</comment>
<evidence type="ECO:0000313" key="9">
    <source>
        <dbReference type="Proteomes" id="UP000014500"/>
    </source>
</evidence>
<dbReference type="SUPFAM" id="SSF100950">
    <property type="entry name" value="NagB/RpiA/CoA transferase-like"/>
    <property type="match status" value="1"/>
</dbReference>
<reference evidence="9" key="1">
    <citation type="submission" date="2011-05" db="EMBL/GenBank/DDBJ databases">
        <authorList>
            <person name="Richards S.R."/>
            <person name="Qu J."/>
            <person name="Jiang H."/>
            <person name="Jhangiani S.N."/>
            <person name="Agravi P."/>
            <person name="Goodspeed R."/>
            <person name="Gross S."/>
            <person name="Mandapat C."/>
            <person name="Jackson L."/>
            <person name="Mathew T."/>
            <person name="Pu L."/>
            <person name="Thornton R."/>
            <person name="Saada N."/>
            <person name="Wilczek-Boney K.B."/>
            <person name="Lee S."/>
            <person name="Kovar C."/>
            <person name="Wu Y."/>
            <person name="Scherer S.E."/>
            <person name="Worley K.C."/>
            <person name="Muzny D.M."/>
            <person name="Gibbs R."/>
        </authorList>
    </citation>
    <scope>NUCLEOTIDE SEQUENCE</scope>
    <source>
        <strain evidence="9">Brora</strain>
    </source>
</reference>
<dbReference type="PANTHER" id="PTHR23407">
    <property type="entry name" value="ATPASE INHIBITOR/5-FORMYLTETRAHYDROFOLATE CYCLO-LIGASE"/>
    <property type="match status" value="1"/>
</dbReference>
<feature type="binding site" evidence="6">
    <location>
        <begin position="140"/>
        <end position="148"/>
    </location>
    <ligand>
        <name>ATP</name>
        <dbReference type="ChEBI" id="CHEBI:30616"/>
    </ligand>
</feature>
<dbReference type="AlphaFoldDB" id="T1JDZ7"/>
<organism evidence="8 9">
    <name type="scientific">Strigamia maritima</name>
    <name type="common">European centipede</name>
    <name type="synonym">Geophilus maritimus</name>
    <dbReference type="NCBI Taxonomy" id="126957"/>
    <lineage>
        <taxon>Eukaryota</taxon>
        <taxon>Metazoa</taxon>
        <taxon>Ecdysozoa</taxon>
        <taxon>Arthropoda</taxon>
        <taxon>Myriapoda</taxon>
        <taxon>Chilopoda</taxon>
        <taxon>Pleurostigmophora</taxon>
        <taxon>Geophilomorpha</taxon>
        <taxon>Linotaeniidae</taxon>
        <taxon>Strigamia</taxon>
    </lineage>
</organism>
<feature type="binding site" evidence="6">
    <location>
        <position position="56"/>
    </location>
    <ligand>
        <name>substrate</name>
    </ligand>
</feature>
<dbReference type="GO" id="GO:0005739">
    <property type="term" value="C:mitochondrion"/>
    <property type="evidence" value="ECO:0007669"/>
    <property type="project" value="TreeGrafter"/>
</dbReference>
<dbReference type="Gene3D" id="3.40.50.10420">
    <property type="entry name" value="NagB/RpiA/CoA transferase-like"/>
    <property type="match status" value="1"/>
</dbReference>
<dbReference type="FunFam" id="3.40.50.10420:FF:000007">
    <property type="entry name" value="5-formyltetrahydrofolate cyclo-ligase"/>
    <property type="match status" value="1"/>
</dbReference>
<dbReference type="HOGENOM" id="CLU_066245_2_1_1"/>
<dbReference type="EC" id="6.3.3.2" evidence="5 7"/>
<accession>T1JDZ7</accession>
<keyword evidence="3 6" id="KW-0067">ATP-binding</keyword>
<comment type="similarity">
    <text evidence="1 7">Belongs to the 5-formyltetrahydrofolate cyclo-ligase family.</text>
</comment>
<evidence type="ECO:0000256" key="2">
    <source>
        <dbReference type="ARBA" id="ARBA00022741"/>
    </source>
</evidence>
<dbReference type="OMA" id="STIYPCQ"/>
<dbReference type="PhylomeDB" id="T1JDZ7"/>
<dbReference type="STRING" id="126957.T1JDZ7"/>
<sequence>MQAAKATLRTQIKAKLIQLTDSDVNTQTNNVITKLFQDPLFVSSQKISVYLNMKHEIGTMAVIKYIFENNKECFIPKYTVGSSVMEMVPLYSLDDFHNLPMTKWKIKQPSSEDKRPDALALGGLDVIITPGVAFTMDGKRLGHGRGYYDSYLRRCHSMSYKPYVIGLSFKEQIVHDIPTSDWDVMMDKVYVG</sequence>
<dbReference type="GO" id="GO:0009396">
    <property type="term" value="P:folic acid-containing compound biosynthetic process"/>
    <property type="evidence" value="ECO:0007669"/>
    <property type="project" value="TreeGrafter"/>
</dbReference>
<reference evidence="8" key="2">
    <citation type="submission" date="2015-02" db="UniProtKB">
        <authorList>
            <consortium name="EnsemblMetazoa"/>
        </authorList>
    </citation>
    <scope>IDENTIFICATION</scope>
</reference>
<dbReference type="InterPro" id="IPR002698">
    <property type="entry name" value="FTHF_cligase"/>
</dbReference>
<dbReference type="InterPro" id="IPR024185">
    <property type="entry name" value="FTHF_cligase-like_sf"/>
</dbReference>